<reference evidence="1 2" key="1">
    <citation type="submission" date="2020-02" db="EMBL/GenBank/DDBJ databases">
        <title>Balneolaceae bacterium YR4-1, complete genome.</title>
        <authorList>
            <person name="Li Y."/>
            <person name="Wu S."/>
        </authorList>
    </citation>
    <scope>NUCLEOTIDE SEQUENCE [LARGE SCALE GENOMIC DNA]</scope>
    <source>
        <strain evidence="1 2">YR4-1</strain>
    </source>
</reference>
<dbReference type="AlphaFoldDB" id="A0A6M1SKU0"/>
<sequence length="116" mass="13669">MKLNNIPTDISKFDQRAVFERVWNWKAPNKCILNSDELAMYMLLLTNEYWSHTNPNIIAVDLYHALDYLAEMEVKDDYLVELLESLETKKLLDYSILKVFDQSIIIADLKQLRSVN</sequence>
<dbReference type="Proteomes" id="UP000473278">
    <property type="component" value="Unassembled WGS sequence"/>
</dbReference>
<gene>
    <name evidence="1" type="ORF">G3570_03175</name>
</gene>
<accession>A0A6M1SKU0</accession>
<name>A0A6M1SKU0_9BACT</name>
<keyword evidence="2" id="KW-1185">Reference proteome</keyword>
<organism evidence="1 2">
    <name type="scientific">Halalkalibaculum roseum</name>
    <dbReference type="NCBI Taxonomy" id="2709311"/>
    <lineage>
        <taxon>Bacteria</taxon>
        <taxon>Pseudomonadati</taxon>
        <taxon>Balneolota</taxon>
        <taxon>Balneolia</taxon>
        <taxon>Balneolales</taxon>
        <taxon>Balneolaceae</taxon>
        <taxon>Halalkalibaculum</taxon>
    </lineage>
</organism>
<dbReference type="EMBL" id="JAALLT010000001">
    <property type="protein sequence ID" value="NGP75619.1"/>
    <property type="molecule type" value="Genomic_DNA"/>
</dbReference>
<protein>
    <submittedName>
        <fullName evidence="1">Uncharacterized protein</fullName>
    </submittedName>
</protein>
<comment type="caution">
    <text evidence="1">The sequence shown here is derived from an EMBL/GenBank/DDBJ whole genome shotgun (WGS) entry which is preliminary data.</text>
</comment>
<evidence type="ECO:0000313" key="2">
    <source>
        <dbReference type="Proteomes" id="UP000473278"/>
    </source>
</evidence>
<dbReference type="RefSeq" id="WP_165139082.1">
    <property type="nucleotide sequence ID" value="NZ_JAALLT010000001.1"/>
</dbReference>
<evidence type="ECO:0000313" key="1">
    <source>
        <dbReference type="EMBL" id="NGP75619.1"/>
    </source>
</evidence>
<proteinExistence type="predicted"/>